<evidence type="ECO:0000256" key="6">
    <source>
        <dbReference type="SAM" id="SignalP"/>
    </source>
</evidence>
<evidence type="ECO:0000313" key="7">
    <source>
        <dbReference type="EMBL" id="OMP82720.1"/>
    </source>
</evidence>
<protein>
    <submittedName>
        <fullName evidence="7">7-alpha-hydroxycholest-4-en-3-one 12-alpha-hydroxylase</fullName>
    </submittedName>
</protein>
<feature type="signal peptide" evidence="6">
    <location>
        <begin position="1"/>
        <end position="26"/>
    </location>
</feature>
<dbReference type="GO" id="GO:0004497">
    <property type="term" value="F:monooxygenase activity"/>
    <property type="evidence" value="ECO:0007669"/>
    <property type="project" value="InterPro"/>
</dbReference>
<evidence type="ECO:0000256" key="5">
    <source>
        <dbReference type="PIRSR" id="PIRSR602403-1"/>
    </source>
</evidence>
<dbReference type="PANTHER" id="PTHR47582">
    <property type="entry name" value="P450, PUTATIVE (EUROFUNG)-RELATED"/>
    <property type="match status" value="1"/>
</dbReference>
<dbReference type="InterPro" id="IPR002403">
    <property type="entry name" value="Cyt_P450_E_grp-IV"/>
</dbReference>
<dbReference type="CDD" id="cd11040">
    <property type="entry name" value="CYP7_CYP8-like"/>
    <property type="match status" value="1"/>
</dbReference>
<comment type="similarity">
    <text evidence="2">Belongs to the cytochrome P450 family.</text>
</comment>
<dbReference type="Pfam" id="PF00067">
    <property type="entry name" value="p450"/>
    <property type="match status" value="1"/>
</dbReference>
<dbReference type="AlphaFoldDB" id="A0A1S8B572"/>
<gene>
    <name evidence="7" type="ORF">BK809_0000909</name>
</gene>
<accession>A0A1S8B572</accession>
<evidence type="ECO:0000256" key="1">
    <source>
        <dbReference type="ARBA" id="ARBA00001971"/>
    </source>
</evidence>
<feature type="chain" id="PRO_5012119730" evidence="6">
    <location>
        <begin position="27"/>
        <end position="542"/>
    </location>
</feature>
<dbReference type="GO" id="GO:0005506">
    <property type="term" value="F:iron ion binding"/>
    <property type="evidence" value="ECO:0007669"/>
    <property type="project" value="InterPro"/>
</dbReference>
<dbReference type="PRINTS" id="PR00465">
    <property type="entry name" value="EP450IV"/>
</dbReference>
<keyword evidence="4 5" id="KW-0408">Iron</keyword>
<dbReference type="GO" id="GO:0020037">
    <property type="term" value="F:heme binding"/>
    <property type="evidence" value="ECO:0007669"/>
    <property type="project" value="InterPro"/>
</dbReference>
<keyword evidence="6" id="KW-0732">Signal</keyword>
<evidence type="ECO:0000256" key="2">
    <source>
        <dbReference type="ARBA" id="ARBA00010617"/>
    </source>
</evidence>
<sequence length="542" mass="58964">MESNTLVLAVALVCTVAIALSRWVCAIDPREPPLVHNTIPVLGHIFGFIRYGQPYLIHLRYSTLSLTMIRILTSANSAAHPDLPIFTVDLLLAKFYVVTSPALISGIQRNHRALSFEYVINLSASGMLGVKGPGMDLLREESKGGGGLGLRVTHAMNPALIGPGLDAMNERMITYLKASVDQLADDPPAAVDLFAWTRHAITVAATESVWGKQNPYRSRDLEDAFWTMETNLDTLLLRPLPRYTAPRVWRARESLVAAFTAYYLADGLASAASEMALARAREQRAAGATLADTARLEAGLALGLLSNTVPAAFWTLFELCSRPALLQDVRGELWREGAVSVDAETGVHTVDLAAIRDECGLLVAAFQETLRCRSKAMPVRMAYEDVVLGGGGGGEQYLLKKDAVVHMPSPAFHRNEGIWGAGSSAEAFDPRRFVKSVEKAEGGRRMAGFLAFGISPSLCPGRHFATGEVLALVAMLVLRFDVVPEREGVWREPRVDAKSAAASFYTPVEEVRVVFKPRKEFEGVQWAYSVTPGKGRFGLITG</sequence>
<dbReference type="InterPro" id="IPR001128">
    <property type="entry name" value="Cyt_P450"/>
</dbReference>
<reference evidence="7 8" key="1">
    <citation type="submission" date="2017-01" db="EMBL/GenBank/DDBJ databases">
        <title>Draft genome sequence of Diplodia seriata F98.1, a fungal species involved in grapevine trunk diseases.</title>
        <authorList>
            <person name="Robert-Siegwald G."/>
            <person name="Vallet J."/>
            <person name="Abou-Mansour E."/>
            <person name="Xu J."/>
            <person name="Rey P."/>
            <person name="Bertsch C."/>
            <person name="Rego C."/>
            <person name="Larignon P."/>
            <person name="Fontaine F."/>
            <person name="Lebrun M.-H."/>
        </authorList>
    </citation>
    <scope>NUCLEOTIDE SEQUENCE [LARGE SCALE GENOMIC DNA]</scope>
    <source>
        <strain evidence="7 8">F98.1</strain>
    </source>
</reference>
<dbReference type="Gene3D" id="1.10.630.10">
    <property type="entry name" value="Cytochrome P450"/>
    <property type="match status" value="1"/>
</dbReference>
<dbReference type="InterPro" id="IPR036396">
    <property type="entry name" value="Cyt_P450_sf"/>
</dbReference>
<name>A0A1S8B572_9PEZI</name>
<keyword evidence="5" id="KW-0349">Heme</keyword>
<dbReference type="OrthoDB" id="1470350at2759"/>
<evidence type="ECO:0000256" key="3">
    <source>
        <dbReference type="ARBA" id="ARBA00022723"/>
    </source>
</evidence>
<comment type="cofactor">
    <cofactor evidence="1 5">
        <name>heme</name>
        <dbReference type="ChEBI" id="CHEBI:30413"/>
    </cofactor>
</comment>
<comment type="caution">
    <text evidence="7">The sequence shown here is derived from an EMBL/GenBank/DDBJ whole genome shotgun (WGS) entry which is preliminary data.</text>
</comment>
<proteinExistence type="inferred from homology"/>
<evidence type="ECO:0000313" key="8">
    <source>
        <dbReference type="Proteomes" id="UP000190776"/>
    </source>
</evidence>
<dbReference type="Proteomes" id="UP000190776">
    <property type="component" value="Unassembled WGS sequence"/>
</dbReference>
<dbReference type="STRING" id="420778.A0A1S8B572"/>
<dbReference type="GO" id="GO:0016705">
    <property type="term" value="F:oxidoreductase activity, acting on paired donors, with incorporation or reduction of molecular oxygen"/>
    <property type="evidence" value="ECO:0007669"/>
    <property type="project" value="InterPro"/>
</dbReference>
<dbReference type="SUPFAM" id="SSF48264">
    <property type="entry name" value="Cytochrome P450"/>
    <property type="match status" value="1"/>
</dbReference>
<feature type="binding site" description="axial binding residue" evidence="5">
    <location>
        <position position="459"/>
    </location>
    <ligand>
        <name>heme</name>
        <dbReference type="ChEBI" id="CHEBI:30413"/>
    </ligand>
    <ligandPart>
        <name>Fe</name>
        <dbReference type="ChEBI" id="CHEBI:18248"/>
    </ligandPart>
</feature>
<dbReference type="InterPro" id="IPR053007">
    <property type="entry name" value="CYP450_monoxygenase_sec-met"/>
</dbReference>
<dbReference type="PANTHER" id="PTHR47582:SF1">
    <property type="entry name" value="P450, PUTATIVE (EUROFUNG)-RELATED"/>
    <property type="match status" value="1"/>
</dbReference>
<keyword evidence="3 5" id="KW-0479">Metal-binding</keyword>
<organism evidence="7 8">
    <name type="scientific">Diplodia seriata</name>
    <dbReference type="NCBI Taxonomy" id="420778"/>
    <lineage>
        <taxon>Eukaryota</taxon>
        <taxon>Fungi</taxon>
        <taxon>Dikarya</taxon>
        <taxon>Ascomycota</taxon>
        <taxon>Pezizomycotina</taxon>
        <taxon>Dothideomycetes</taxon>
        <taxon>Dothideomycetes incertae sedis</taxon>
        <taxon>Botryosphaeriales</taxon>
        <taxon>Botryosphaeriaceae</taxon>
        <taxon>Diplodia</taxon>
    </lineage>
</organism>
<dbReference type="EMBL" id="MSZU01000113">
    <property type="protein sequence ID" value="OMP82720.1"/>
    <property type="molecule type" value="Genomic_DNA"/>
</dbReference>
<evidence type="ECO:0000256" key="4">
    <source>
        <dbReference type="ARBA" id="ARBA00023004"/>
    </source>
</evidence>